<comment type="function">
    <text evidence="5">Allows the formation of correctly charged Gln-tRNA(Gln) through the transamidation of misacylated Glu-tRNA(Gln) in the mitochondria. The reaction takes place in the presence of glutamine and ATP through an activated gamma-phospho-Glu-tRNA(Gln).</text>
</comment>
<gene>
    <name evidence="8" type="ORF">LARSCL_LOCUS13046</name>
</gene>
<dbReference type="HAMAP" id="MF_00120">
    <property type="entry name" value="GatA"/>
    <property type="match status" value="1"/>
</dbReference>
<dbReference type="GO" id="GO:0005524">
    <property type="term" value="F:ATP binding"/>
    <property type="evidence" value="ECO:0007669"/>
    <property type="project" value="UniProtKB-KW"/>
</dbReference>
<dbReference type="EC" id="6.3.5.7" evidence="5"/>
<dbReference type="InterPro" id="IPR004412">
    <property type="entry name" value="GatA"/>
</dbReference>
<dbReference type="GO" id="GO:0005739">
    <property type="term" value="C:mitochondrion"/>
    <property type="evidence" value="ECO:0007669"/>
    <property type="project" value="UniProtKB-SubCell"/>
</dbReference>
<comment type="similarity">
    <text evidence="5">Belongs to the amidase family. GatA subfamily.</text>
</comment>
<dbReference type="GO" id="GO:0030956">
    <property type="term" value="C:glutamyl-tRNA(Gln) amidotransferase complex"/>
    <property type="evidence" value="ECO:0007669"/>
    <property type="project" value="UniProtKB-UniRule"/>
</dbReference>
<evidence type="ECO:0000256" key="3">
    <source>
        <dbReference type="ARBA" id="ARBA00022840"/>
    </source>
</evidence>
<dbReference type="GO" id="GO:0032543">
    <property type="term" value="P:mitochondrial translation"/>
    <property type="evidence" value="ECO:0007669"/>
    <property type="project" value="UniProtKB-UniRule"/>
</dbReference>
<keyword evidence="3 5" id="KW-0067">ATP-binding</keyword>
<keyword evidence="4 5" id="KW-0648">Protein biosynthesis</keyword>
<feature type="domain" description="Amidase" evidence="7">
    <location>
        <begin position="350"/>
        <end position="670"/>
    </location>
</feature>
<keyword evidence="9" id="KW-1185">Reference proteome</keyword>
<dbReference type="InterPro" id="IPR036928">
    <property type="entry name" value="AS_sf"/>
</dbReference>
<dbReference type="Proteomes" id="UP001497382">
    <property type="component" value="Unassembled WGS sequence"/>
</dbReference>
<comment type="caution">
    <text evidence="8">The sequence shown here is derived from an EMBL/GenBank/DDBJ whole genome shotgun (WGS) entry which is preliminary data.</text>
</comment>
<dbReference type="Gene3D" id="3.90.1300.10">
    <property type="entry name" value="Amidase signature (AS) domain"/>
    <property type="match status" value="1"/>
</dbReference>
<name>A0AAV2AJX1_9ARAC</name>
<evidence type="ECO:0000256" key="4">
    <source>
        <dbReference type="ARBA" id="ARBA00022917"/>
    </source>
</evidence>
<keyword evidence="5" id="KW-0496">Mitochondrion</keyword>
<dbReference type="PANTHER" id="PTHR11895:SF7">
    <property type="entry name" value="GLUTAMYL-TRNA(GLN) AMIDOTRANSFERASE SUBUNIT A, MITOCHONDRIAL"/>
    <property type="match status" value="1"/>
</dbReference>
<evidence type="ECO:0000313" key="8">
    <source>
        <dbReference type="EMBL" id="CAL1284257.1"/>
    </source>
</evidence>
<evidence type="ECO:0000256" key="2">
    <source>
        <dbReference type="ARBA" id="ARBA00022741"/>
    </source>
</evidence>
<proteinExistence type="inferred from homology"/>
<evidence type="ECO:0000259" key="7">
    <source>
        <dbReference type="Pfam" id="PF01425"/>
    </source>
</evidence>
<keyword evidence="2 5" id="KW-0547">Nucleotide-binding</keyword>
<protein>
    <recommendedName>
        <fullName evidence="5">Glutamyl-tRNA(Gln) amidotransferase subunit A, mitochondrial</fullName>
        <shortName evidence="5">Glu-AdT subunit A</shortName>
        <ecNumber evidence="5">6.3.5.7</ecNumber>
    </recommendedName>
</protein>
<dbReference type="EMBL" id="CAXIEN010000177">
    <property type="protein sequence ID" value="CAL1284257.1"/>
    <property type="molecule type" value="Genomic_DNA"/>
</dbReference>
<dbReference type="GO" id="GO:0070681">
    <property type="term" value="P:glutaminyl-tRNAGln biosynthesis via transamidation"/>
    <property type="evidence" value="ECO:0007669"/>
    <property type="project" value="UniProtKB-UniRule"/>
</dbReference>
<feature type="domain" description="Amidase" evidence="7">
    <location>
        <begin position="189"/>
        <end position="309"/>
    </location>
</feature>
<feature type="active site" description="Charge relay system" evidence="5">
    <location>
        <position position="241"/>
    </location>
</feature>
<dbReference type="SUPFAM" id="SSF75304">
    <property type="entry name" value="Amidase signature (AS) enzymes"/>
    <property type="match status" value="1"/>
</dbReference>
<feature type="compositionally biased region" description="Pro residues" evidence="6">
    <location>
        <begin position="62"/>
        <end position="75"/>
    </location>
</feature>
<dbReference type="GO" id="GO:0050567">
    <property type="term" value="F:glutaminyl-tRNA synthase (glutamine-hydrolyzing) activity"/>
    <property type="evidence" value="ECO:0007669"/>
    <property type="project" value="UniProtKB-UniRule"/>
</dbReference>
<comment type="catalytic activity">
    <reaction evidence="5">
        <text>L-glutamyl-tRNA(Gln) + L-glutamine + ATP + H2O = L-glutaminyl-tRNA(Gln) + L-glutamate + ADP + phosphate + H(+)</text>
        <dbReference type="Rhea" id="RHEA:17521"/>
        <dbReference type="Rhea" id="RHEA-COMP:9681"/>
        <dbReference type="Rhea" id="RHEA-COMP:9684"/>
        <dbReference type="ChEBI" id="CHEBI:15377"/>
        <dbReference type="ChEBI" id="CHEBI:15378"/>
        <dbReference type="ChEBI" id="CHEBI:29985"/>
        <dbReference type="ChEBI" id="CHEBI:30616"/>
        <dbReference type="ChEBI" id="CHEBI:43474"/>
        <dbReference type="ChEBI" id="CHEBI:58359"/>
        <dbReference type="ChEBI" id="CHEBI:78520"/>
        <dbReference type="ChEBI" id="CHEBI:78521"/>
        <dbReference type="ChEBI" id="CHEBI:456216"/>
        <dbReference type="EC" id="6.3.5.7"/>
    </reaction>
</comment>
<dbReference type="InterPro" id="IPR023631">
    <property type="entry name" value="Amidase_dom"/>
</dbReference>
<reference evidence="8 9" key="1">
    <citation type="submission" date="2024-04" db="EMBL/GenBank/DDBJ databases">
        <authorList>
            <person name="Rising A."/>
            <person name="Reimegard J."/>
            <person name="Sonavane S."/>
            <person name="Akerstrom W."/>
            <person name="Nylinder S."/>
            <person name="Hedman E."/>
            <person name="Kallberg Y."/>
        </authorList>
    </citation>
    <scope>NUCLEOTIDE SEQUENCE [LARGE SCALE GENOMIC DNA]</scope>
</reference>
<evidence type="ECO:0000313" key="9">
    <source>
        <dbReference type="Proteomes" id="UP001497382"/>
    </source>
</evidence>
<feature type="region of interest" description="Disordered" evidence="6">
    <location>
        <begin position="28"/>
        <end position="87"/>
    </location>
</feature>
<evidence type="ECO:0000256" key="6">
    <source>
        <dbReference type="SAM" id="MobiDB-lite"/>
    </source>
</evidence>
<dbReference type="InterPro" id="IPR000120">
    <property type="entry name" value="Amidase"/>
</dbReference>
<keyword evidence="1 5" id="KW-0436">Ligase</keyword>
<dbReference type="PANTHER" id="PTHR11895">
    <property type="entry name" value="TRANSAMIDASE"/>
    <property type="match status" value="1"/>
</dbReference>
<accession>A0AAV2AJX1</accession>
<feature type="active site" description="Charge relay system" evidence="5">
    <location>
        <position position="354"/>
    </location>
</feature>
<sequence>MGNAPSNRRVTVVNDDVVGVVQVSESVVRRLRGLPDKPATESERGSSQEPPVSQPTPEVAHRPPPSYIPFAPPEPYSSTLEQRQKYHEEFKKAEKSWNNRIHELETQNRLLFETANNKFTATVKEIEENHIKNSYAPVCPDKQQQVSKCYKENSKYPLNCSREVNDFMECVDKVSQLIKNKTLSVTELCSICLERINKTKDLNVFITITENIAVEQSAWVQKRLEEDVNISILDGIPIAFKDNFSTKGVRTTCASKMLSNYVAPYDATVVEKLCHKGAVMVGKTNLDEFAMGSGTVDSYFGPTRNPWRSGLKYKLKKRSKLLFDGGNSSLNEFEDSEINQSPLKDGDFFVAGGSSGGSAVAVASGACFGAISSDTGGSTRNPAAFCGIVGLKPTYGLVSRSGLIPLCNSMDVPGILTRTVDDAVILLNNLAGHDPKDSTTVTQPFSPFSLPDNIDVKNLCVGIPKEYECLGMSSEIIDVWKKVADAFERAGAKVKPVSLPHTKYSIRCYSVINCCDVASNFARYDGIRYGHRAAAETSTEHHYAVTRREGFGEVVRERILAGNYFLLRKNYEKYFLQAAKVRRLICDDFQSVFNSNVDLLLTPVTLNEPIPYSQWILTDHREHNAVDDFCTQPVNMAGLPAVSIPCSFSKTGLPLSLQLIGKPFQEKQMLSAAKWMELQMDFPILDLDC</sequence>
<comment type="subcellular location">
    <subcellularLocation>
        <location evidence="5">Mitochondrion</location>
    </subcellularLocation>
</comment>
<feature type="active site" description="Acyl-ester intermediate" evidence="5">
    <location>
        <position position="378"/>
    </location>
</feature>
<evidence type="ECO:0000256" key="1">
    <source>
        <dbReference type="ARBA" id="ARBA00022598"/>
    </source>
</evidence>
<evidence type="ECO:0000256" key="5">
    <source>
        <dbReference type="HAMAP-Rule" id="MF_03150"/>
    </source>
</evidence>
<organism evidence="8 9">
    <name type="scientific">Larinioides sclopetarius</name>
    <dbReference type="NCBI Taxonomy" id="280406"/>
    <lineage>
        <taxon>Eukaryota</taxon>
        <taxon>Metazoa</taxon>
        <taxon>Ecdysozoa</taxon>
        <taxon>Arthropoda</taxon>
        <taxon>Chelicerata</taxon>
        <taxon>Arachnida</taxon>
        <taxon>Araneae</taxon>
        <taxon>Araneomorphae</taxon>
        <taxon>Entelegynae</taxon>
        <taxon>Araneoidea</taxon>
        <taxon>Araneidae</taxon>
        <taxon>Larinioides</taxon>
    </lineage>
</organism>
<comment type="subunit">
    <text evidence="5">Subunit of the heterotrimeric GatCAB amidotransferase (AdT) complex, composed of A, B and C subunits.</text>
</comment>
<dbReference type="Pfam" id="PF01425">
    <property type="entry name" value="Amidase"/>
    <property type="match status" value="2"/>
</dbReference>
<feature type="compositionally biased region" description="Basic and acidic residues" evidence="6">
    <location>
        <begin position="33"/>
        <end position="46"/>
    </location>
</feature>
<dbReference type="AlphaFoldDB" id="A0AAV2AJX1"/>